<dbReference type="InterPro" id="IPR003877">
    <property type="entry name" value="SPRY_dom"/>
</dbReference>
<feature type="compositionally biased region" description="Basic and acidic residues" evidence="2">
    <location>
        <begin position="313"/>
        <end position="325"/>
    </location>
</feature>
<evidence type="ECO:0000259" key="3">
    <source>
        <dbReference type="PROSITE" id="PS50188"/>
    </source>
</evidence>
<dbReference type="InterPro" id="IPR001870">
    <property type="entry name" value="B30.2/SPRY"/>
</dbReference>
<sequence length="640" mass="73307">MPISAESTIVGDITANQEPSDARIAELEHQQSVNLPTASASFDLVARNKNDVADIFHGQNDEIELTNDNESTADQEKANLEELALYEEREQDTKELKTAESVRKKFEQMEESFAKLELKNKELGAELEKCQNEQQRTIGALTELKVSTDQLALKHQEHEKLLNAHKKLMDEMKEHREMDVAELEKQKLGQFVAEQKESNRMLQKKIDELGNSSKKELEKGMNQLKDELSAKMDQYQKEQQQKNIDDLQKTVAVLIDTINGKSIIPQQNRSNEREEQLNVKLEESQNTQNRSNEREEQLNVKLEESQNTQNRSNGREEQLNVKLEESQNTLNRSNEREEQLNVKLEESQNKQHQNTDAFVEAQKKTGIIPQQNRSNEREEKLNVFLKQFVEEQKETNRMLQKQMGELEKGMHQMKQEVIAKLEQNQKEQQQNIGDLQETVAVLNDTINGKSLIRQQNQWNSAACHENLTLNEPERLIVEFTGELWEWSSVRAERPIPKGNFGFFYYEVKILLSGITNIAIGLATKQMPLDKCVGDHEGTYGNESCGKFCDQGCLHEADGRYVIGGMHPFDAGDVVGCGVNLATRQIIYTLNGERLITAANLLFVDSADELFPCVSLYYPDDEIEANFGPNFQFNIADEFRN</sequence>
<organism evidence="4 5">
    <name type="scientific">Globodera rostochiensis</name>
    <name type="common">Golden nematode worm</name>
    <name type="synonym">Heterodera rostochiensis</name>
    <dbReference type="NCBI Taxonomy" id="31243"/>
    <lineage>
        <taxon>Eukaryota</taxon>
        <taxon>Metazoa</taxon>
        <taxon>Ecdysozoa</taxon>
        <taxon>Nematoda</taxon>
        <taxon>Chromadorea</taxon>
        <taxon>Rhabditida</taxon>
        <taxon>Tylenchina</taxon>
        <taxon>Tylenchomorpha</taxon>
        <taxon>Tylenchoidea</taxon>
        <taxon>Heteroderidae</taxon>
        <taxon>Heteroderinae</taxon>
        <taxon>Globodera</taxon>
    </lineage>
</organism>
<keyword evidence="1" id="KW-0175">Coiled coil</keyword>
<dbReference type="InterPro" id="IPR043136">
    <property type="entry name" value="B30.2/SPRY_sf"/>
</dbReference>
<dbReference type="AlphaFoldDB" id="A0A914HP98"/>
<evidence type="ECO:0000256" key="1">
    <source>
        <dbReference type="SAM" id="Coils"/>
    </source>
</evidence>
<reference evidence="5" key="1">
    <citation type="submission" date="2022-11" db="UniProtKB">
        <authorList>
            <consortium name="WormBaseParasite"/>
        </authorList>
    </citation>
    <scope>IDENTIFICATION</scope>
</reference>
<dbReference type="InterPro" id="IPR044736">
    <property type="entry name" value="Gid1/RanBPM/SPLA_SPRY"/>
</dbReference>
<dbReference type="Gene3D" id="2.60.120.920">
    <property type="match status" value="1"/>
</dbReference>
<feature type="domain" description="B30.2/SPRY" evidence="3">
    <location>
        <begin position="436"/>
        <end position="631"/>
    </location>
</feature>
<feature type="coiled-coil region" evidence="1">
    <location>
        <begin position="389"/>
        <end position="438"/>
    </location>
</feature>
<dbReference type="InterPro" id="IPR050618">
    <property type="entry name" value="Ubq-SigPath_Reg"/>
</dbReference>
<feature type="region of interest" description="Disordered" evidence="2">
    <location>
        <begin position="265"/>
        <end position="340"/>
    </location>
</feature>
<feature type="compositionally biased region" description="Basic and acidic residues" evidence="2">
    <location>
        <begin position="270"/>
        <end position="283"/>
    </location>
</feature>
<dbReference type="Proteomes" id="UP000887572">
    <property type="component" value="Unplaced"/>
</dbReference>
<protein>
    <submittedName>
        <fullName evidence="5">B30.2/SPRY domain-containing protein</fullName>
    </submittedName>
</protein>
<proteinExistence type="predicted"/>
<dbReference type="PROSITE" id="PS50188">
    <property type="entry name" value="B302_SPRY"/>
    <property type="match status" value="1"/>
</dbReference>
<feature type="compositionally biased region" description="Basic and acidic residues" evidence="2">
    <location>
        <begin position="291"/>
        <end position="304"/>
    </location>
</feature>
<dbReference type="WBParaSite" id="Gr19_v10_g2969.t1">
    <property type="protein sequence ID" value="Gr19_v10_g2969.t1"/>
    <property type="gene ID" value="Gr19_v10_g2969"/>
</dbReference>
<evidence type="ECO:0000256" key="2">
    <source>
        <dbReference type="SAM" id="MobiDB-lite"/>
    </source>
</evidence>
<name>A0A914HP98_GLORO</name>
<dbReference type="PANTHER" id="PTHR12864">
    <property type="entry name" value="RAN BINDING PROTEIN 9-RELATED"/>
    <property type="match status" value="1"/>
</dbReference>
<evidence type="ECO:0000313" key="5">
    <source>
        <dbReference type="WBParaSite" id="Gr19_v10_g2969.t1"/>
    </source>
</evidence>
<dbReference type="InterPro" id="IPR013320">
    <property type="entry name" value="ConA-like_dom_sf"/>
</dbReference>
<keyword evidence="4" id="KW-1185">Reference proteome</keyword>
<dbReference type="SUPFAM" id="SSF49899">
    <property type="entry name" value="Concanavalin A-like lectins/glucanases"/>
    <property type="match status" value="1"/>
</dbReference>
<evidence type="ECO:0000313" key="4">
    <source>
        <dbReference type="Proteomes" id="UP000887572"/>
    </source>
</evidence>
<feature type="coiled-coil region" evidence="1">
    <location>
        <begin position="99"/>
        <end position="257"/>
    </location>
</feature>
<dbReference type="SMART" id="SM00449">
    <property type="entry name" value="SPRY"/>
    <property type="match status" value="1"/>
</dbReference>
<accession>A0A914HP98</accession>
<dbReference type="Pfam" id="PF00622">
    <property type="entry name" value="SPRY"/>
    <property type="match status" value="1"/>
</dbReference>
<dbReference type="CDD" id="cd12885">
    <property type="entry name" value="SPRY_RanBP_like"/>
    <property type="match status" value="1"/>
</dbReference>